<dbReference type="InParanoid" id="A0A286UQR9"/>
<dbReference type="OrthoDB" id="5531344at2759"/>
<evidence type="ECO:0000313" key="2">
    <source>
        <dbReference type="Proteomes" id="UP000217199"/>
    </source>
</evidence>
<dbReference type="AlphaFoldDB" id="A0A286UQR9"/>
<reference evidence="1 2" key="1">
    <citation type="journal article" date="2017" name="Mol. Ecol.">
        <title>Comparative and population genomic landscape of Phellinus noxius: A hypervariable fungus causing root rot in trees.</title>
        <authorList>
            <person name="Chung C.L."/>
            <person name="Lee T.J."/>
            <person name="Akiba M."/>
            <person name="Lee H.H."/>
            <person name="Kuo T.H."/>
            <person name="Liu D."/>
            <person name="Ke H.M."/>
            <person name="Yokoi T."/>
            <person name="Roa M.B."/>
            <person name="Lu M.J."/>
            <person name="Chang Y.Y."/>
            <person name="Ann P.J."/>
            <person name="Tsai J.N."/>
            <person name="Chen C.Y."/>
            <person name="Tzean S.S."/>
            <person name="Ota Y."/>
            <person name="Hattori T."/>
            <person name="Sahashi N."/>
            <person name="Liou R.F."/>
            <person name="Kikuchi T."/>
            <person name="Tsai I.J."/>
        </authorList>
    </citation>
    <scope>NUCLEOTIDE SEQUENCE [LARGE SCALE GENOMIC DNA]</scope>
    <source>
        <strain evidence="1 2">FFPRI411160</strain>
    </source>
</reference>
<gene>
    <name evidence="1" type="ORF">PNOK_0187700</name>
</gene>
<organism evidence="1 2">
    <name type="scientific">Pyrrhoderma noxium</name>
    <dbReference type="NCBI Taxonomy" id="2282107"/>
    <lineage>
        <taxon>Eukaryota</taxon>
        <taxon>Fungi</taxon>
        <taxon>Dikarya</taxon>
        <taxon>Basidiomycota</taxon>
        <taxon>Agaricomycotina</taxon>
        <taxon>Agaricomycetes</taxon>
        <taxon>Hymenochaetales</taxon>
        <taxon>Hymenochaetaceae</taxon>
        <taxon>Pyrrhoderma</taxon>
    </lineage>
</organism>
<dbReference type="Pfam" id="PF02391">
    <property type="entry name" value="MoaE"/>
    <property type="match status" value="2"/>
</dbReference>
<dbReference type="SUPFAM" id="SSF54690">
    <property type="entry name" value="Molybdopterin synthase subunit MoaE"/>
    <property type="match status" value="2"/>
</dbReference>
<dbReference type="Gene3D" id="3.90.1170.40">
    <property type="entry name" value="Molybdopterin biosynthesis MoaE subunit"/>
    <property type="match status" value="1"/>
</dbReference>
<evidence type="ECO:0000313" key="1">
    <source>
        <dbReference type="EMBL" id="PAV21920.1"/>
    </source>
</evidence>
<accession>A0A286UQR9</accession>
<comment type="caution">
    <text evidence="1">The sequence shown here is derived from an EMBL/GenBank/DDBJ whole genome shotgun (WGS) entry which is preliminary data.</text>
</comment>
<dbReference type="GO" id="GO:0006777">
    <property type="term" value="P:Mo-molybdopterin cofactor biosynthetic process"/>
    <property type="evidence" value="ECO:0007669"/>
    <property type="project" value="InterPro"/>
</dbReference>
<keyword evidence="2" id="KW-1185">Reference proteome</keyword>
<dbReference type="InterPro" id="IPR036563">
    <property type="entry name" value="MoaE_sf"/>
</dbReference>
<dbReference type="EMBL" id="NBII01000002">
    <property type="protein sequence ID" value="PAV21920.1"/>
    <property type="molecule type" value="Genomic_DNA"/>
</dbReference>
<dbReference type="PANTHER" id="PTHR23404">
    <property type="entry name" value="MOLYBDOPTERIN SYNTHASE RELATED"/>
    <property type="match status" value="1"/>
</dbReference>
<protein>
    <submittedName>
        <fullName evidence="1">Molybdenum cofactor synthesis 2</fullName>
    </submittedName>
</protein>
<proteinExistence type="predicted"/>
<dbReference type="Proteomes" id="UP000217199">
    <property type="component" value="Unassembled WGS sequence"/>
</dbReference>
<dbReference type="STRING" id="2282107.A0A286UQR9"/>
<sequence>MDPQQSVDAELVTDDGVCVLTHTPLDVQAIISSVGSDEAGATAVFIGTTRNSFKGKVVLRLEYQAYSKLAIKTMSSILHQARINAIESSSSAFPPHSASVLVPAPIQPNPTPAPDPNPNNLIHSTIHHRLGPVPVGSPSIVIAVSSPHRQSAFRACEFILEQVKSRAQIWKREFYDCDGVDDCDAIWKDNRS</sequence>
<name>A0A286UQR9_9AGAM</name>
<dbReference type="CDD" id="cd00756">
    <property type="entry name" value="MoaE"/>
    <property type="match status" value="1"/>
</dbReference>
<dbReference type="InterPro" id="IPR003448">
    <property type="entry name" value="Mopterin_biosynth_MoaE"/>
</dbReference>